<dbReference type="Proteomes" id="UP000754644">
    <property type="component" value="Unassembled WGS sequence"/>
</dbReference>
<organism evidence="1 2">
    <name type="scientific">SAR86 cluster bacterium</name>
    <dbReference type="NCBI Taxonomy" id="2030880"/>
    <lineage>
        <taxon>Bacteria</taxon>
        <taxon>Pseudomonadati</taxon>
        <taxon>Pseudomonadota</taxon>
        <taxon>Gammaproteobacteria</taxon>
        <taxon>SAR86 cluster</taxon>
    </lineage>
</organism>
<evidence type="ECO:0000313" key="1">
    <source>
        <dbReference type="EMBL" id="NQV63951.1"/>
    </source>
</evidence>
<sequence length="160" mass="16728">MLKRWSPLRLLGVLLLSALLLGVLLFSLSVPSFSAPLAVQSAWARATPPGARVGAVYMDLFNPGNVAKTVVRVETAVARTAQIHRTINADGMLKMRSAMPLTIGAGQGVSLAPAEMHMMLMGLSQPLVVGSSFNVTLVLQSGEALTVEVKVGSPGQLVAP</sequence>
<accession>A0A972VUR6</accession>
<dbReference type="SUPFAM" id="SSF110087">
    <property type="entry name" value="DR1885-like metal-binding protein"/>
    <property type="match status" value="1"/>
</dbReference>
<dbReference type="InterPro" id="IPR036182">
    <property type="entry name" value="PCuAC_sf"/>
</dbReference>
<name>A0A972VUR6_9GAMM</name>
<evidence type="ECO:0000313" key="2">
    <source>
        <dbReference type="Proteomes" id="UP000754644"/>
    </source>
</evidence>
<proteinExistence type="predicted"/>
<dbReference type="PANTHER" id="PTHR36302:SF1">
    <property type="entry name" value="COPPER CHAPERONE PCU(A)C"/>
    <property type="match status" value="1"/>
</dbReference>
<dbReference type="Gene3D" id="2.60.40.1890">
    <property type="entry name" value="PCu(A)C copper chaperone"/>
    <property type="match status" value="1"/>
</dbReference>
<dbReference type="PANTHER" id="PTHR36302">
    <property type="entry name" value="BLR7088 PROTEIN"/>
    <property type="match status" value="1"/>
</dbReference>
<reference evidence="1" key="1">
    <citation type="submission" date="2020-05" db="EMBL/GenBank/DDBJ databases">
        <title>Sulfur intermediates as new biogeochemical hubs in an aquatic model microbial ecosystem.</title>
        <authorList>
            <person name="Vigneron A."/>
        </authorList>
    </citation>
    <scope>NUCLEOTIDE SEQUENCE</scope>
    <source>
        <strain evidence="1">Bin.250</strain>
    </source>
</reference>
<gene>
    <name evidence="1" type="ORF">HQ497_01180</name>
</gene>
<dbReference type="AlphaFoldDB" id="A0A972VUR6"/>
<comment type="caution">
    <text evidence="1">The sequence shown here is derived from an EMBL/GenBank/DDBJ whole genome shotgun (WGS) entry which is preliminary data.</text>
</comment>
<dbReference type="InterPro" id="IPR058248">
    <property type="entry name" value="Lxx211020-like"/>
</dbReference>
<dbReference type="Pfam" id="PF04314">
    <property type="entry name" value="PCuAC"/>
    <property type="match status" value="1"/>
</dbReference>
<dbReference type="EMBL" id="JABMOJ010000046">
    <property type="protein sequence ID" value="NQV63951.1"/>
    <property type="molecule type" value="Genomic_DNA"/>
</dbReference>
<dbReference type="InterPro" id="IPR007410">
    <property type="entry name" value="LpqE-like"/>
</dbReference>
<protein>
    <submittedName>
        <fullName evidence="1">Copper chaperone PCu(A)C</fullName>
    </submittedName>
</protein>